<dbReference type="PANTHER" id="PTHR30595">
    <property type="entry name" value="GLPR-RELATED TRANSCRIPTIONAL REPRESSOR"/>
    <property type="match status" value="1"/>
</dbReference>
<feature type="domain" description="Schlafen AlbA-2" evidence="1">
    <location>
        <begin position="25"/>
        <end position="125"/>
    </location>
</feature>
<dbReference type="EMBL" id="JAFKCU010000002">
    <property type="protein sequence ID" value="MBN7816249.1"/>
    <property type="molecule type" value="Genomic_DNA"/>
</dbReference>
<name>A0ABS3CKR8_9BACT</name>
<evidence type="ECO:0000259" key="1">
    <source>
        <dbReference type="Pfam" id="PF04326"/>
    </source>
</evidence>
<dbReference type="InterPro" id="IPR038461">
    <property type="entry name" value="Schlafen_AlbA_2_dom_sf"/>
</dbReference>
<accession>A0ABS3CKR8</accession>
<dbReference type="PANTHER" id="PTHR30595:SF6">
    <property type="entry name" value="SCHLAFEN ALBA-2 DOMAIN-CONTAINING PROTEIN"/>
    <property type="match status" value="1"/>
</dbReference>
<dbReference type="Gene3D" id="3.30.950.30">
    <property type="entry name" value="Schlafen, AAA domain"/>
    <property type="match status" value="1"/>
</dbReference>
<proteinExistence type="predicted"/>
<evidence type="ECO:0000313" key="2">
    <source>
        <dbReference type="EMBL" id="MBN7816249.1"/>
    </source>
</evidence>
<dbReference type="InterPro" id="IPR007421">
    <property type="entry name" value="Schlafen_AlbA_2_dom"/>
</dbReference>
<dbReference type="Pfam" id="PF13749">
    <property type="entry name" value="HATPase_c_4"/>
    <property type="match status" value="1"/>
</dbReference>
<dbReference type="Proteomes" id="UP000664480">
    <property type="component" value="Unassembled WGS sequence"/>
</dbReference>
<dbReference type="InterPro" id="IPR038475">
    <property type="entry name" value="RecG_C_sf"/>
</dbReference>
<reference evidence="2 3" key="1">
    <citation type="submission" date="2021-03" db="EMBL/GenBank/DDBJ databases">
        <title>novel species isolated from a fishpond in China.</title>
        <authorList>
            <person name="Lu H."/>
            <person name="Cai Z."/>
        </authorList>
    </citation>
    <scope>NUCLEOTIDE SEQUENCE [LARGE SCALE GENOMIC DNA]</scope>
    <source>
        <strain evidence="2 3">YJ13C</strain>
    </source>
</reference>
<sequence>MNRTVSFIAELIQQKESIQIEFVGEYKVSQILKVICSFLNTEGGWVLVGYDGKEFRGISGGIENKVSELKNLIFDQIFPQPLVDVRFEKYKSLDVLLINVIKGSRQPYTYEKKYFVRKGRQTQEATTDEISLLLRTSNEYASTWEKQTAIDATLEDLVQNEIELTISDANKIGRGKSLPNDMSGFLSYFQLVDMSLIRNGSIVLFGKDPVKFISQCQIRITLMPHGKTGSRFDDTVLIEDNLFAAFNRIEEYFTRNLPMISEFKYDKWNRKNEEKYPMDALREAVLNAMVHRDYADISGDITINIYPDKMEIINSGEIPPDIISGKNNIKEHHSVLRNPTIAHLFYLRGKIEKLGRGLSLIKDRFVENGLKVPEWTSQSGYTTLTLYGFSKPIGVNDRMLTFMKKLKVGEQFSREDFERFFESNISEKTARNDIGKLMEGRWVERIGEGPSTKYVRTNKELPEITG</sequence>
<gene>
    <name evidence="2" type="ORF">J0A69_12445</name>
</gene>
<dbReference type="Gene3D" id="3.30.565.60">
    <property type="match status" value="1"/>
</dbReference>
<organism evidence="2 3">
    <name type="scientific">Algoriphagus pacificus</name>
    <dbReference type="NCBI Taxonomy" id="2811234"/>
    <lineage>
        <taxon>Bacteria</taxon>
        <taxon>Pseudomonadati</taxon>
        <taxon>Bacteroidota</taxon>
        <taxon>Cytophagia</taxon>
        <taxon>Cytophagales</taxon>
        <taxon>Cyclobacteriaceae</taxon>
        <taxon>Algoriphagus</taxon>
    </lineage>
</organism>
<comment type="caution">
    <text evidence="2">The sequence shown here is derived from an EMBL/GenBank/DDBJ whole genome shotgun (WGS) entry which is preliminary data.</text>
</comment>
<dbReference type="Pfam" id="PF04326">
    <property type="entry name" value="SLFN_AlbA_2"/>
    <property type="match status" value="1"/>
</dbReference>
<dbReference type="RefSeq" id="WP_206586877.1">
    <property type="nucleotide sequence ID" value="NZ_JAFKCU010000002.1"/>
</dbReference>
<evidence type="ECO:0000313" key="3">
    <source>
        <dbReference type="Proteomes" id="UP000664480"/>
    </source>
</evidence>
<protein>
    <submittedName>
        <fullName evidence="2">DNA binding domain-containing protein</fullName>
    </submittedName>
</protein>
<keyword evidence="3" id="KW-1185">Reference proteome</keyword>